<comment type="caution">
    <text evidence="2">The sequence shown here is derived from an EMBL/GenBank/DDBJ whole genome shotgun (WGS) entry which is preliminary data.</text>
</comment>
<organism evidence="2 3">
    <name type="scientific">Psychrobacillus mangrovi</name>
    <dbReference type="NCBI Taxonomy" id="3117745"/>
    <lineage>
        <taxon>Bacteria</taxon>
        <taxon>Bacillati</taxon>
        <taxon>Bacillota</taxon>
        <taxon>Bacilli</taxon>
        <taxon>Bacillales</taxon>
        <taxon>Bacillaceae</taxon>
        <taxon>Psychrobacillus</taxon>
    </lineage>
</organism>
<dbReference type="InterPro" id="IPR011437">
    <property type="entry name" value="DUF1540"/>
</dbReference>
<dbReference type="EMBL" id="JBAWSY010000006">
    <property type="protein sequence ID" value="MEI4770000.1"/>
    <property type="molecule type" value="Genomic_DNA"/>
</dbReference>
<accession>A0ABU8F4X3</accession>
<reference evidence="2 3" key="1">
    <citation type="submission" date="2024-01" db="EMBL/GenBank/DDBJ databases">
        <title>Seven novel Bacillus-like species.</title>
        <authorList>
            <person name="Liu G."/>
        </authorList>
    </citation>
    <scope>NUCLEOTIDE SEQUENCE [LARGE SCALE GENOMIC DNA]</scope>
    <source>
        <strain evidence="2 3">FJAT-51614</strain>
    </source>
</reference>
<dbReference type="Proteomes" id="UP001364890">
    <property type="component" value="Unassembled WGS sequence"/>
</dbReference>
<evidence type="ECO:0000259" key="1">
    <source>
        <dbReference type="Pfam" id="PF07561"/>
    </source>
</evidence>
<evidence type="ECO:0000313" key="3">
    <source>
        <dbReference type="Proteomes" id="UP001364890"/>
    </source>
</evidence>
<dbReference type="Pfam" id="PF07561">
    <property type="entry name" value="DUF1540"/>
    <property type="match status" value="1"/>
</dbReference>
<feature type="domain" description="DUF1540" evidence="1">
    <location>
        <begin position="6"/>
        <end position="65"/>
    </location>
</feature>
<keyword evidence="3" id="KW-1185">Reference proteome</keyword>
<gene>
    <name evidence="2" type="ORF">WAX74_10150</name>
</gene>
<sequence length="70" mass="7853">MPIVEVNCSVANCVFHAEGNICGADQIKIDIDSQSKYDSEFATEFDFFNRTEEAIHSADTCCKTFKPKNK</sequence>
<proteinExistence type="predicted"/>
<name>A0ABU8F4X3_9BACI</name>
<evidence type="ECO:0000313" key="2">
    <source>
        <dbReference type="EMBL" id="MEI4770000.1"/>
    </source>
</evidence>
<protein>
    <submittedName>
        <fullName evidence="2">DUF1540 domain-containing protein</fullName>
    </submittedName>
</protein>
<dbReference type="RefSeq" id="WP_336497561.1">
    <property type="nucleotide sequence ID" value="NZ_JBAWSY010000006.1"/>
</dbReference>